<dbReference type="UniPathway" id="UPA00079"/>
<reference evidence="10 11" key="1">
    <citation type="submission" date="2013-04" db="EMBL/GenBank/DDBJ databases">
        <authorList>
            <person name="Kuznetsov B."/>
            <person name="Ivanovsky R."/>
        </authorList>
    </citation>
    <scope>NUCLEOTIDE SEQUENCE [LARGE SCALE GENOMIC DNA]</scope>
    <source>
        <strain evidence="10 11">MGU-K5</strain>
    </source>
</reference>
<keyword evidence="6 9" id="KW-0812">Transmembrane</keyword>
<keyword evidence="4" id="KW-1003">Cell membrane</keyword>
<dbReference type="InterPro" id="IPR044878">
    <property type="entry name" value="UbiA_sf"/>
</dbReference>
<dbReference type="InterPro" id="IPR000537">
    <property type="entry name" value="UbiA_prenyltransferase"/>
</dbReference>
<keyword evidence="3" id="KW-0474">Menaquinone biosynthesis</keyword>
<dbReference type="GO" id="GO:0009234">
    <property type="term" value="P:menaquinone biosynthetic process"/>
    <property type="evidence" value="ECO:0007669"/>
    <property type="project" value="UniProtKB-UniPathway"/>
</dbReference>
<proteinExistence type="predicted"/>
<dbReference type="PATRIC" id="fig|1316936.3.peg.775"/>
<evidence type="ECO:0000256" key="5">
    <source>
        <dbReference type="ARBA" id="ARBA00022679"/>
    </source>
</evidence>
<dbReference type="AlphaFoldDB" id="S9TKS0"/>
<evidence type="ECO:0000256" key="6">
    <source>
        <dbReference type="ARBA" id="ARBA00022692"/>
    </source>
</evidence>
<evidence type="ECO:0000256" key="1">
    <source>
        <dbReference type="ARBA" id="ARBA00004141"/>
    </source>
</evidence>
<dbReference type="RefSeq" id="WP_021131148.1">
    <property type="nucleotide sequence ID" value="NZ_AQPH01000008.1"/>
</dbReference>
<accession>S9TKS0</accession>
<evidence type="ECO:0000256" key="3">
    <source>
        <dbReference type="ARBA" id="ARBA00022428"/>
    </source>
</evidence>
<sequence length="300" mass="31162">MSDLARTLFQATRPLSFHASAVPVAVGTAWGLHDGGSFHPTLFLLALSCAVCLHAGGNVVNDVGDELNGSDRLNHVHIQPFTGGSRLIQTGRLSVRAMAVWGAVLMVLGGGLGGILTMAKGPVALMFALVCFMLALAYSLPPMTLASRGLGEGTVAIAFGLPVPFAGWLQSGQFSLEAMVAAVIVGCWTAAMLICTEIPDIRPDAAAGKRTLVVRLGIKRAPSLYLAVQATASALQLGLGWLADLPAWATLPPVVTMLVALAAAPMMMRDRPSQLSAIRLTLGIHLTGGLMLILSALSSH</sequence>
<dbReference type="CDD" id="cd13962">
    <property type="entry name" value="PT_UbiA_UBIAD1"/>
    <property type="match status" value="1"/>
</dbReference>
<evidence type="ECO:0000313" key="10">
    <source>
        <dbReference type="EMBL" id="EPY02856.1"/>
    </source>
</evidence>
<dbReference type="Gene3D" id="1.10.357.140">
    <property type="entry name" value="UbiA prenyltransferase"/>
    <property type="match status" value="1"/>
</dbReference>
<dbReference type="GO" id="GO:0042371">
    <property type="term" value="P:vitamin K biosynthetic process"/>
    <property type="evidence" value="ECO:0007669"/>
    <property type="project" value="TreeGrafter"/>
</dbReference>
<keyword evidence="7 9" id="KW-1133">Transmembrane helix</keyword>
<evidence type="ECO:0000256" key="2">
    <source>
        <dbReference type="ARBA" id="ARBA00004863"/>
    </source>
</evidence>
<dbReference type="PANTHER" id="PTHR13929:SF0">
    <property type="entry name" value="UBIA PRENYLTRANSFERASE DOMAIN-CONTAINING PROTEIN 1"/>
    <property type="match status" value="1"/>
</dbReference>
<dbReference type="EMBL" id="AQPH01000008">
    <property type="protein sequence ID" value="EPY02856.1"/>
    <property type="molecule type" value="Genomic_DNA"/>
</dbReference>
<dbReference type="GO" id="GO:0016020">
    <property type="term" value="C:membrane"/>
    <property type="evidence" value="ECO:0007669"/>
    <property type="project" value="UniProtKB-SubCell"/>
</dbReference>
<feature type="transmembrane region" description="Helical" evidence="9">
    <location>
        <begin position="153"/>
        <end position="170"/>
    </location>
</feature>
<comment type="caution">
    <text evidence="10">The sequence shown here is derived from an EMBL/GenBank/DDBJ whole genome shotgun (WGS) entry which is preliminary data.</text>
</comment>
<evidence type="ECO:0000256" key="7">
    <source>
        <dbReference type="ARBA" id="ARBA00022989"/>
    </source>
</evidence>
<gene>
    <name evidence="10" type="ORF">K678_03864</name>
</gene>
<keyword evidence="8 9" id="KW-0472">Membrane</keyword>
<dbReference type="Pfam" id="PF01040">
    <property type="entry name" value="UbiA"/>
    <property type="match status" value="1"/>
</dbReference>
<feature type="transmembrane region" description="Helical" evidence="9">
    <location>
        <begin position="176"/>
        <end position="195"/>
    </location>
</feature>
<comment type="subcellular location">
    <subcellularLocation>
        <location evidence="1">Membrane</location>
        <topology evidence="1">Multi-pass membrane protein</topology>
    </subcellularLocation>
</comment>
<dbReference type="OrthoDB" id="3344514at2"/>
<evidence type="ECO:0000313" key="11">
    <source>
        <dbReference type="Proteomes" id="UP000015350"/>
    </source>
</evidence>
<dbReference type="PANTHER" id="PTHR13929">
    <property type="entry name" value="1,4-DIHYDROXY-2-NAPHTHOATE OCTAPRENYLTRANSFERASE"/>
    <property type="match status" value="1"/>
</dbReference>
<feature type="transmembrane region" description="Helical" evidence="9">
    <location>
        <begin position="249"/>
        <end position="268"/>
    </location>
</feature>
<feature type="transmembrane region" description="Helical" evidence="9">
    <location>
        <begin position="123"/>
        <end position="141"/>
    </location>
</feature>
<dbReference type="STRING" id="1316936.K678_03864"/>
<protein>
    <submittedName>
        <fullName evidence="10">1,4-dihydroxy-2-naphthoate octaprenyltransferase</fullName>
    </submittedName>
</protein>
<keyword evidence="5 10" id="KW-0808">Transferase</keyword>
<feature type="transmembrane region" description="Helical" evidence="9">
    <location>
        <begin position="280"/>
        <end position="298"/>
    </location>
</feature>
<feature type="transmembrane region" description="Helical" evidence="9">
    <location>
        <begin position="224"/>
        <end position="243"/>
    </location>
</feature>
<dbReference type="InterPro" id="IPR026046">
    <property type="entry name" value="UBIAD1"/>
</dbReference>
<evidence type="ECO:0000256" key="9">
    <source>
        <dbReference type="SAM" id="Phobius"/>
    </source>
</evidence>
<comment type="pathway">
    <text evidence="2">Quinol/quinone metabolism; menaquinone biosynthesis.</text>
</comment>
<feature type="transmembrane region" description="Helical" evidence="9">
    <location>
        <begin position="95"/>
        <end position="117"/>
    </location>
</feature>
<name>S9TKS0_MAGFU</name>
<dbReference type="PIRSF" id="PIRSF005355">
    <property type="entry name" value="UBIAD1"/>
    <property type="match status" value="1"/>
</dbReference>
<evidence type="ECO:0000256" key="4">
    <source>
        <dbReference type="ARBA" id="ARBA00022475"/>
    </source>
</evidence>
<dbReference type="eggNOG" id="COG1575">
    <property type="taxonomic scope" value="Bacteria"/>
</dbReference>
<dbReference type="Proteomes" id="UP000015350">
    <property type="component" value="Unassembled WGS sequence"/>
</dbReference>
<dbReference type="GO" id="GO:0004659">
    <property type="term" value="F:prenyltransferase activity"/>
    <property type="evidence" value="ECO:0007669"/>
    <property type="project" value="InterPro"/>
</dbReference>
<dbReference type="Gene3D" id="1.20.120.1780">
    <property type="entry name" value="UbiA prenyltransferase"/>
    <property type="match status" value="1"/>
</dbReference>
<evidence type="ECO:0000256" key="8">
    <source>
        <dbReference type="ARBA" id="ARBA00023136"/>
    </source>
</evidence>
<organism evidence="10 11">
    <name type="scientific">Magnetospirillum fulvum MGU-K5</name>
    <dbReference type="NCBI Taxonomy" id="1316936"/>
    <lineage>
        <taxon>Bacteria</taxon>
        <taxon>Pseudomonadati</taxon>
        <taxon>Pseudomonadota</taxon>
        <taxon>Alphaproteobacteria</taxon>
        <taxon>Rhodospirillales</taxon>
        <taxon>Rhodospirillaceae</taxon>
        <taxon>Magnetospirillum</taxon>
    </lineage>
</organism>